<name>A0A4C1XJJ3_EUMVA</name>
<gene>
    <name evidence="1" type="ORF">EVAR_41931_1</name>
</gene>
<dbReference type="AlphaFoldDB" id="A0A4C1XJJ3"/>
<protein>
    <submittedName>
        <fullName evidence="1">Uncharacterized protein</fullName>
    </submittedName>
</protein>
<reference evidence="1 2" key="1">
    <citation type="journal article" date="2019" name="Commun. Biol.">
        <title>The bagworm genome reveals a unique fibroin gene that provides high tensile strength.</title>
        <authorList>
            <person name="Kono N."/>
            <person name="Nakamura H."/>
            <person name="Ohtoshi R."/>
            <person name="Tomita M."/>
            <person name="Numata K."/>
            <person name="Arakawa K."/>
        </authorList>
    </citation>
    <scope>NUCLEOTIDE SEQUENCE [LARGE SCALE GENOMIC DNA]</scope>
</reference>
<sequence length="109" mass="12268">MLFSLRSCRIALAYSRPFPYSLYFRFIHTTWAACCEVVASRHFMRCVAGASSHCGRAILLLLRWTTMRNPGLFSQSVDLTSQTNGSPLELRDILRFTGLACSTGRLTSK</sequence>
<evidence type="ECO:0000313" key="2">
    <source>
        <dbReference type="Proteomes" id="UP000299102"/>
    </source>
</evidence>
<comment type="caution">
    <text evidence="1">The sequence shown here is derived from an EMBL/GenBank/DDBJ whole genome shotgun (WGS) entry which is preliminary data.</text>
</comment>
<proteinExistence type="predicted"/>
<dbReference type="EMBL" id="BGZK01000867">
    <property type="protein sequence ID" value="GBP63343.1"/>
    <property type="molecule type" value="Genomic_DNA"/>
</dbReference>
<accession>A0A4C1XJJ3</accession>
<organism evidence="1 2">
    <name type="scientific">Eumeta variegata</name>
    <name type="common">Bagworm moth</name>
    <name type="synonym">Eumeta japonica</name>
    <dbReference type="NCBI Taxonomy" id="151549"/>
    <lineage>
        <taxon>Eukaryota</taxon>
        <taxon>Metazoa</taxon>
        <taxon>Ecdysozoa</taxon>
        <taxon>Arthropoda</taxon>
        <taxon>Hexapoda</taxon>
        <taxon>Insecta</taxon>
        <taxon>Pterygota</taxon>
        <taxon>Neoptera</taxon>
        <taxon>Endopterygota</taxon>
        <taxon>Lepidoptera</taxon>
        <taxon>Glossata</taxon>
        <taxon>Ditrysia</taxon>
        <taxon>Tineoidea</taxon>
        <taxon>Psychidae</taxon>
        <taxon>Oiketicinae</taxon>
        <taxon>Eumeta</taxon>
    </lineage>
</organism>
<evidence type="ECO:0000313" key="1">
    <source>
        <dbReference type="EMBL" id="GBP63343.1"/>
    </source>
</evidence>
<dbReference type="Proteomes" id="UP000299102">
    <property type="component" value="Unassembled WGS sequence"/>
</dbReference>
<keyword evidence="2" id="KW-1185">Reference proteome</keyword>